<dbReference type="InterPro" id="IPR005123">
    <property type="entry name" value="Oxoglu/Fe-dep_dioxygenase_dom"/>
</dbReference>
<keyword evidence="9" id="KW-1185">Reference proteome</keyword>
<dbReference type="AlphaFoldDB" id="A0A1H7HW76"/>
<dbReference type="PROSITE" id="PS51471">
    <property type="entry name" value="FE2OG_OXY"/>
    <property type="match status" value="1"/>
</dbReference>
<dbReference type="InterPro" id="IPR006620">
    <property type="entry name" value="Pro_4_hyd_alph"/>
</dbReference>
<dbReference type="SMART" id="SM00702">
    <property type="entry name" value="P4Hc"/>
    <property type="match status" value="1"/>
</dbReference>
<evidence type="ECO:0000313" key="9">
    <source>
        <dbReference type="Proteomes" id="UP000185766"/>
    </source>
</evidence>
<dbReference type="Pfam" id="PF13640">
    <property type="entry name" value="2OG-FeII_Oxy_3"/>
    <property type="match status" value="1"/>
</dbReference>
<dbReference type="Proteomes" id="UP000185766">
    <property type="component" value="Unassembled WGS sequence"/>
</dbReference>
<sequence length="209" mass="23517">MPLPTPVWQASLDHLVEQLVEPGWCVLPGFIPAQIARELADQARLWQQADLLTPAAVGRAGGAEVREAIRSDITLWLEPGMSAATDRYLALTEQLREALNGALFLGLEALECHFAVFPEGAYYKKHLDRFRDDDRRTISVVLYLNEHWQAEDGGTLRLYLPDGSTQDVLPELGTLVCFRSALLPHEVMPAARERLSLTGWFLRRGEMPW</sequence>
<evidence type="ECO:0000313" key="8">
    <source>
        <dbReference type="EMBL" id="SEK54539.1"/>
    </source>
</evidence>
<keyword evidence="5" id="KW-0560">Oxidoreductase</keyword>
<evidence type="ECO:0000256" key="5">
    <source>
        <dbReference type="ARBA" id="ARBA00023002"/>
    </source>
</evidence>
<keyword evidence="6" id="KW-0408">Iron</keyword>
<dbReference type="PANTHER" id="PTHR12907:SF26">
    <property type="entry name" value="HIF PROLYL HYDROXYLASE, ISOFORM C"/>
    <property type="match status" value="1"/>
</dbReference>
<proteinExistence type="predicted"/>
<evidence type="ECO:0000259" key="7">
    <source>
        <dbReference type="PROSITE" id="PS51471"/>
    </source>
</evidence>
<reference evidence="8 9" key="1">
    <citation type="submission" date="2016-10" db="EMBL/GenBank/DDBJ databases">
        <authorList>
            <person name="de Groot N.N."/>
        </authorList>
    </citation>
    <scope>NUCLEOTIDE SEQUENCE [LARGE SCALE GENOMIC DNA]</scope>
    <source>
        <strain evidence="8 9">JCM 19513</strain>
    </source>
</reference>
<evidence type="ECO:0000256" key="3">
    <source>
        <dbReference type="ARBA" id="ARBA00022896"/>
    </source>
</evidence>
<name>A0A1H7HW76_9GAMM</name>
<evidence type="ECO:0000256" key="2">
    <source>
        <dbReference type="ARBA" id="ARBA00022723"/>
    </source>
</evidence>
<dbReference type="InterPro" id="IPR044862">
    <property type="entry name" value="Pro_4_hyd_alph_FE2OG_OXY"/>
</dbReference>
<accession>A0A1H7HW76</accession>
<keyword evidence="4" id="KW-0223">Dioxygenase</keyword>
<organism evidence="8 9">
    <name type="scientific">Atopomonas hussainii</name>
    <dbReference type="NCBI Taxonomy" id="1429083"/>
    <lineage>
        <taxon>Bacteria</taxon>
        <taxon>Pseudomonadati</taxon>
        <taxon>Pseudomonadota</taxon>
        <taxon>Gammaproteobacteria</taxon>
        <taxon>Pseudomonadales</taxon>
        <taxon>Pseudomonadaceae</taxon>
        <taxon>Atopomonas</taxon>
    </lineage>
</organism>
<feature type="domain" description="Fe2OG dioxygenase" evidence="7">
    <location>
        <begin position="108"/>
        <end position="203"/>
    </location>
</feature>
<dbReference type="GO" id="GO:0071456">
    <property type="term" value="P:cellular response to hypoxia"/>
    <property type="evidence" value="ECO:0007669"/>
    <property type="project" value="TreeGrafter"/>
</dbReference>
<protein>
    <submittedName>
        <fullName evidence="8">SM-20-related protein</fullName>
    </submittedName>
</protein>
<keyword evidence="3" id="KW-0847">Vitamin C</keyword>
<dbReference type="GO" id="GO:0008198">
    <property type="term" value="F:ferrous iron binding"/>
    <property type="evidence" value="ECO:0007669"/>
    <property type="project" value="TreeGrafter"/>
</dbReference>
<gene>
    <name evidence="8" type="ORF">SAMN05216214_103110</name>
</gene>
<dbReference type="GO" id="GO:0031543">
    <property type="term" value="F:peptidyl-proline dioxygenase activity"/>
    <property type="evidence" value="ECO:0007669"/>
    <property type="project" value="TreeGrafter"/>
</dbReference>
<dbReference type="GO" id="GO:0031418">
    <property type="term" value="F:L-ascorbic acid binding"/>
    <property type="evidence" value="ECO:0007669"/>
    <property type="project" value="UniProtKB-KW"/>
</dbReference>
<dbReference type="RefSeq" id="WP_071870917.1">
    <property type="nucleotide sequence ID" value="NZ_FOAS01000003.1"/>
</dbReference>
<dbReference type="OrthoDB" id="9783171at2"/>
<dbReference type="PANTHER" id="PTHR12907">
    <property type="entry name" value="EGL NINE HOMOLOG-RELATED"/>
    <property type="match status" value="1"/>
</dbReference>
<evidence type="ECO:0000256" key="4">
    <source>
        <dbReference type="ARBA" id="ARBA00022964"/>
    </source>
</evidence>
<comment type="cofactor">
    <cofactor evidence="1">
        <name>L-ascorbate</name>
        <dbReference type="ChEBI" id="CHEBI:38290"/>
    </cofactor>
</comment>
<dbReference type="Gene3D" id="2.60.120.620">
    <property type="entry name" value="q2cbj1_9rhob like domain"/>
    <property type="match status" value="1"/>
</dbReference>
<dbReference type="STRING" id="1429083.GCA_001885685_01685"/>
<dbReference type="EMBL" id="FOAS01000003">
    <property type="protein sequence ID" value="SEK54539.1"/>
    <property type="molecule type" value="Genomic_DNA"/>
</dbReference>
<dbReference type="InterPro" id="IPR051559">
    <property type="entry name" value="HIF_prolyl_hydroxylases"/>
</dbReference>
<evidence type="ECO:0000256" key="1">
    <source>
        <dbReference type="ARBA" id="ARBA00001961"/>
    </source>
</evidence>
<evidence type="ECO:0000256" key="6">
    <source>
        <dbReference type="ARBA" id="ARBA00023004"/>
    </source>
</evidence>
<keyword evidence="2" id="KW-0479">Metal-binding</keyword>